<dbReference type="AlphaFoldDB" id="A0A7T4R468"/>
<dbReference type="Proteomes" id="UP000596063">
    <property type="component" value="Chromosome"/>
</dbReference>
<keyword evidence="9" id="KW-1185">Reference proteome</keyword>
<protein>
    <submittedName>
        <fullName evidence="8">Aromatic ring-hydroxylating dioxygenase subunit alpha</fullName>
    </submittedName>
</protein>
<dbReference type="GO" id="GO:0051537">
    <property type="term" value="F:2 iron, 2 sulfur cluster binding"/>
    <property type="evidence" value="ECO:0007669"/>
    <property type="project" value="UniProtKB-KW"/>
</dbReference>
<evidence type="ECO:0000259" key="7">
    <source>
        <dbReference type="PROSITE" id="PS51296"/>
    </source>
</evidence>
<keyword evidence="4" id="KW-0560">Oxidoreductase</keyword>
<dbReference type="EMBL" id="CP066167">
    <property type="protein sequence ID" value="QQD19954.1"/>
    <property type="molecule type" value="Genomic_DNA"/>
</dbReference>
<dbReference type="InterPro" id="IPR015879">
    <property type="entry name" value="Ring_hydroxy_dOase_asu_C_dom"/>
</dbReference>
<dbReference type="InterPro" id="IPR017941">
    <property type="entry name" value="Rieske_2Fe-2S"/>
</dbReference>
<dbReference type="KEGG" id="snan:I6N98_09035"/>
<dbReference type="Pfam" id="PF00848">
    <property type="entry name" value="Ring_hydroxyl_A"/>
    <property type="match status" value="1"/>
</dbReference>
<dbReference type="RefSeq" id="WP_198571435.1">
    <property type="nucleotide sequence ID" value="NZ_CP066167.1"/>
</dbReference>
<dbReference type="PRINTS" id="PR00090">
    <property type="entry name" value="RNGDIOXGNASE"/>
</dbReference>
<evidence type="ECO:0000256" key="2">
    <source>
        <dbReference type="ARBA" id="ARBA00022714"/>
    </source>
</evidence>
<dbReference type="CDD" id="cd08882">
    <property type="entry name" value="RHO_alpha_C_MupW-like"/>
    <property type="match status" value="1"/>
</dbReference>
<dbReference type="Gene3D" id="2.102.10.10">
    <property type="entry name" value="Rieske [2Fe-2S] iron-sulphur domain"/>
    <property type="match status" value="1"/>
</dbReference>
<evidence type="ECO:0000256" key="3">
    <source>
        <dbReference type="ARBA" id="ARBA00022723"/>
    </source>
</evidence>
<dbReference type="CDD" id="cd03469">
    <property type="entry name" value="Rieske_RO_Alpha_N"/>
    <property type="match status" value="1"/>
</dbReference>
<dbReference type="SUPFAM" id="SSF55961">
    <property type="entry name" value="Bet v1-like"/>
    <property type="match status" value="1"/>
</dbReference>
<dbReference type="GO" id="GO:0051213">
    <property type="term" value="F:dioxygenase activity"/>
    <property type="evidence" value="ECO:0007669"/>
    <property type="project" value="UniProtKB-KW"/>
</dbReference>
<dbReference type="PANTHER" id="PTHR43756:SF5">
    <property type="entry name" value="CHOLINE MONOOXYGENASE, CHLOROPLASTIC"/>
    <property type="match status" value="1"/>
</dbReference>
<keyword evidence="8" id="KW-0223">Dioxygenase</keyword>
<dbReference type="Gene3D" id="3.90.380.10">
    <property type="entry name" value="Naphthalene 1,2-dioxygenase Alpha Subunit, Chain A, domain 1"/>
    <property type="match status" value="1"/>
</dbReference>
<evidence type="ECO:0000256" key="5">
    <source>
        <dbReference type="ARBA" id="ARBA00023004"/>
    </source>
</evidence>
<keyword evidence="3" id="KW-0479">Metal-binding</keyword>
<keyword evidence="6" id="KW-0411">Iron-sulfur</keyword>
<dbReference type="Pfam" id="PF00355">
    <property type="entry name" value="Rieske"/>
    <property type="match status" value="1"/>
</dbReference>
<dbReference type="InterPro" id="IPR036922">
    <property type="entry name" value="Rieske_2Fe-2S_sf"/>
</dbReference>
<evidence type="ECO:0000256" key="1">
    <source>
        <dbReference type="ARBA" id="ARBA00001962"/>
    </source>
</evidence>
<dbReference type="PANTHER" id="PTHR43756">
    <property type="entry name" value="CHOLINE MONOOXYGENASE, CHLOROPLASTIC"/>
    <property type="match status" value="1"/>
</dbReference>
<evidence type="ECO:0000313" key="9">
    <source>
        <dbReference type="Proteomes" id="UP000596063"/>
    </source>
</evidence>
<evidence type="ECO:0000256" key="4">
    <source>
        <dbReference type="ARBA" id="ARBA00023002"/>
    </source>
</evidence>
<dbReference type="GO" id="GO:0005506">
    <property type="term" value="F:iron ion binding"/>
    <property type="evidence" value="ECO:0007669"/>
    <property type="project" value="InterPro"/>
</dbReference>
<dbReference type="PROSITE" id="PS51296">
    <property type="entry name" value="RIESKE"/>
    <property type="match status" value="1"/>
</dbReference>
<comment type="cofactor">
    <cofactor evidence="1">
        <name>Fe cation</name>
        <dbReference type="ChEBI" id="CHEBI:24875"/>
    </cofactor>
</comment>
<reference evidence="8 9" key="1">
    <citation type="submission" date="2020-12" db="EMBL/GenBank/DDBJ databases">
        <authorList>
            <person name="Shan Y."/>
        </authorList>
    </citation>
    <scope>NUCLEOTIDE SEQUENCE [LARGE SCALE GENOMIC DNA]</scope>
    <source>
        <strain evidence="9">csc3.9</strain>
    </source>
</reference>
<accession>A0A7T4R468</accession>
<dbReference type="SUPFAM" id="SSF50022">
    <property type="entry name" value="ISP domain"/>
    <property type="match status" value="1"/>
</dbReference>
<keyword evidence="2" id="KW-0001">2Fe-2S</keyword>
<organism evidence="8 9">
    <name type="scientific">Spongiibacter nanhainus</name>
    <dbReference type="NCBI Taxonomy" id="2794344"/>
    <lineage>
        <taxon>Bacteria</taxon>
        <taxon>Pseudomonadati</taxon>
        <taxon>Pseudomonadota</taxon>
        <taxon>Gammaproteobacteria</taxon>
        <taxon>Cellvibrionales</taxon>
        <taxon>Spongiibacteraceae</taxon>
        <taxon>Spongiibacter</taxon>
    </lineage>
</organism>
<keyword evidence="5" id="KW-0408">Iron</keyword>
<evidence type="ECO:0000313" key="8">
    <source>
        <dbReference type="EMBL" id="QQD19954.1"/>
    </source>
</evidence>
<evidence type="ECO:0000256" key="6">
    <source>
        <dbReference type="ARBA" id="ARBA00023014"/>
    </source>
</evidence>
<dbReference type="InterPro" id="IPR001663">
    <property type="entry name" value="Rng_hydr_dOase-A"/>
</dbReference>
<sequence>MANIIKGVASKVSPLVPDLLAHDSFSNEALSADGNYMPEGVNIDVSKYISEDFAELEREKIWKKCWQYAARVEDIPRVGDRTEYTVSGLSCFIVRGDDNEIRAYLNSCPHRGTKLCVGFASSGEVVCPFHGWKWHLDGKIKWIPSEWDFQSCDKDDAGLVEIKCEVWQGYIFINFDDNAKPLDKYLGVLKPHFATLPQLNRVTIARVKKVIKANWKVAMEAFLESYHTIETHPQILNTLADASTKYDVWDDAVSSVSRLYSPMSVPSPHLGDEVDLAECAKEYAKAMEMPGLEHLNFVLDRNSNLAPRTQVANWRRSVFKEVLGVNLESMPDAALLDAIQYWMFPNFCPWYGEGGPIAYQFLPVNGKTNECVMEVRLLAPLPDGVPLPEVPTQIDYLDACDSFAEKATGFGSLAMVFDQDMINIPVIQEGIENAYHLNKSKVRLADYQEQRIAYFHEVLDRWVAK</sequence>
<feature type="domain" description="Rieske" evidence="7">
    <location>
        <begin position="66"/>
        <end position="173"/>
    </location>
</feature>
<name>A0A7T4R468_9GAMM</name>
<gene>
    <name evidence="8" type="ORF">I6N98_09035</name>
</gene>
<proteinExistence type="predicted"/>